<keyword evidence="5 8" id="KW-0472">Membrane</keyword>
<accession>A0ABM0JIR7</accession>
<feature type="transmembrane region" description="Helical" evidence="8">
    <location>
        <begin position="250"/>
        <end position="273"/>
    </location>
</feature>
<feature type="transmembrane region" description="Helical" evidence="8">
    <location>
        <begin position="318"/>
        <end position="338"/>
    </location>
</feature>
<dbReference type="SUPFAM" id="SSF103473">
    <property type="entry name" value="MFS general substrate transporter"/>
    <property type="match status" value="1"/>
</dbReference>
<keyword evidence="10" id="KW-1185">Reference proteome</keyword>
<dbReference type="PANTHER" id="PTHR23505:SF79">
    <property type="entry name" value="PROTEIN SPINSTER"/>
    <property type="match status" value="1"/>
</dbReference>
<dbReference type="InterPro" id="IPR036259">
    <property type="entry name" value="MFS_trans_sf"/>
</dbReference>
<evidence type="ECO:0000259" key="9">
    <source>
        <dbReference type="PROSITE" id="PS50850"/>
    </source>
</evidence>
<dbReference type="PANTHER" id="PTHR23505">
    <property type="entry name" value="SPINSTER"/>
    <property type="match status" value="1"/>
</dbReference>
<feature type="transmembrane region" description="Helical" evidence="8">
    <location>
        <begin position="513"/>
        <end position="531"/>
    </location>
</feature>
<sequence length="593" mass="65784">MGAWGVYKQARRLNRPSEPRLKFRLSGDRRYWWVDAVDGAPGPVRPTHIVPRSKHLQRHDLLSVTSPFSNDREQEKMDGKEDEPLLPQDKEETSSSGCCEPWWRHVRPYSLYVLLVLLLAYLFNQLDRYMLAITITPLAQEVQFGDKACFVNKSVPDYGEPLACNGTDMMQCESVLNPNGTEYCRWDYNGQGWDYQILAGPVFILIYTFSGIFIGFAADQYNRKLLLAFCLAFWSAMTLLTGFVKEYWQLAILRFALGLGEAGCTPFAASLIADYFTEATRGTALGIYNFGIYFGYGLAYAVGNFITVANINGQGWRWAFILPGIPGIALGVLIAFTVREPSRTSKSGEAQRVGGVDDRETTRGSACSRLLTLLKSFTSPSLLLLCLAGSIRNAGGYVWAYNTQPYFDAINVPKETTGSYMSWIPLVSGSLGVLWGGFISDRIVKRRGLYARVIVLVASQFLAAPFAAGALFLDVPWAFFSLIPANIIGEMWVGVTLAVGVELVPSEIRTSAVALYLFIISNIGGNVPLLVPPIQEAFEGDGYSKADALRGALYILYPGLFALSGFLFLLTMFVVKRDQRRAQYRSLVNSSDD</sequence>
<dbReference type="PROSITE" id="PS50850">
    <property type="entry name" value="MFS"/>
    <property type="match status" value="1"/>
</dbReference>
<evidence type="ECO:0000256" key="4">
    <source>
        <dbReference type="ARBA" id="ARBA00022989"/>
    </source>
</evidence>
<protein>
    <submittedName>
        <fullName evidence="11">Protein spinster homolog 1 isoform X1</fullName>
    </submittedName>
</protein>
<evidence type="ECO:0000256" key="3">
    <source>
        <dbReference type="ARBA" id="ARBA00022692"/>
    </source>
</evidence>
<dbReference type="InterPro" id="IPR011701">
    <property type="entry name" value="MFS"/>
</dbReference>
<comment type="subcellular location">
    <subcellularLocation>
        <location evidence="1">Membrane</location>
        <topology evidence="1">Multi-pass membrane protein</topology>
    </subcellularLocation>
</comment>
<feature type="transmembrane region" description="Helical" evidence="8">
    <location>
        <begin position="420"/>
        <end position="438"/>
    </location>
</feature>
<name>A0ABM0JIR7_APLCA</name>
<gene>
    <name evidence="11" type="primary">LOC101848341</name>
</gene>
<evidence type="ECO:0000256" key="5">
    <source>
        <dbReference type="ARBA" id="ARBA00023136"/>
    </source>
</evidence>
<feature type="transmembrane region" description="Helical" evidence="8">
    <location>
        <begin position="195"/>
        <end position="218"/>
    </location>
</feature>
<dbReference type="Pfam" id="PF07690">
    <property type="entry name" value="MFS_1"/>
    <property type="match status" value="1"/>
</dbReference>
<evidence type="ECO:0000313" key="10">
    <source>
        <dbReference type="Proteomes" id="UP000694888"/>
    </source>
</evidence>
<feature type="region of interest" description="Disordered" evidence="7">
    <location>
        <begin position="67"/>
        <end position="93"/>
    </location>
</feature>
<evidence type="ECO:0000256" key="8">
    <source>
        <dbReference type="SAM" id="Phobius"/>
    </source>
</evidence>
<feature type="transmembrane region" description="Helical" evidence="8">
    <location>
        <begin position="285"/>
        <end position="306"/>
    </location>
</feature>
<dbReference type="Gene3D" id="1.20.1250.20">
    <property type="entry name" value="MFS general substrate transporter like domains"/>
    <property type="match status" value="1"/>
</dbReference>
<feature type="transmembrane region" description="Helical" evidence="8">
    <location>
        <begin position="382"/>
        <end position="400"/>
    </location>
</feature>
<dbReference type="Proteomes" id="UP000694888">
    <property type="component" value="Unplaced"/>
</dbReference>
<evidence type="ECO:0000256" key="2">
    <source>
        <dbReference type="ARBA" id="ARBA00022448"/>
    </source>
</evidence>
<reference evidence="11" key="1">
    <citation type="submission" date="2025-08" db="UniProtKB">
        <authorList>
            <consortium name="RefSeq"/>
        </authorList>
    </citation>
    <scope>IDENTIFICATION</scope>
</reference>
<feature type="transmembrane region" description="Helical" evidence="8">
    <location>
        <begin position="551"/>
        <end position="575"/>
    </location>
</feature>
<keyword evidence="2" id="KW-0813">Transport</keyword>
<evidence type="ECO:0000256" key="7">
    <source>
        <dbReference type="SAM" id="MobiDB-lite"/>
    </source>
</evidence>
<feature type="compositionally biased region" description="Basic and acidic residues" evidence="7">
    <location>
        <begin position="70"/>
        <end position="93"/>
    </location>
</feature>
<feature type="transmembrane region" description="Helical" evidence="8">
    <location>
        <begin position="109"/>
        <end position="126"/>
    </location>
</feature>
<comment type="similarity">
    <text evidence="6">Belongs to the major facilitator superfamily. Spinster (TC 2.A.1.49) family.</text>
</comment>
<feature type="transmembrane region" description="Helical" evidence="8">
    <location>
        <begin position="225"/>
        <end position="244"/>
    </location>
</feature>
<feature type="transmembrane region" description="Helical" evidence="8">
    <location>
        <begin position="479"/>
        <end position="501"/>
    </location>
</feature>
<proteinExistence type="inferred from homology"/>
<dbReference type="RefSeq" id="XP_005094595.1">
    <property type="nucleotide sequence ID" value="XM_005094538.3"/>
</dbReference>
<keyword evidence="3 8" id="KW-0812">Transmembrane</keyword>
<keyword evidence="4 8" id="KW-1133">Transmembrane helix</keyword>
<feature type="domain" description="Major facilitator superfamily (MFS) profile" evidence="9">
    <location>
        <begin position="113"/>
        <end position="576"/>
    </location>
</feature>
<dbReference type="InterPro" id="IPR020846">
    <property type="entry name" value="MFS_dom"/>
</dbReference>
<dbReference type="GeneID" id="101848341"/>
<feature type="transmembrane region" description="Helical" evidence="8">
    <location>
        <begin position="450"/>
        <end position="473"/>
    </location>
</feature>
<evidence type="ECO:0000256" key="1">
    <source>
        <dbReference type="ARBA" id="ARBA00004141"/>
    </source>
</evidence>
<organism evidence="10 11">
    <name type="scientific">Aplysia californica</name>
    <name type="common">California sea hare</name>
    <dbReference type="NCBI Taxonomy" id="6500"/>
    <lineage>
        <taxon>Eukaryota</taxon>
        <taxon>Metazoa</taxon>
        <taxon>Spiralia</taxon>
        <taxon>Lophotrochozoa</taxon>
        <taxon>Mollusca</taxon>
        <taxon>Gastropoda</taxon>
        <taxon>Heterobranchia</taxon>
        <taxon>Euthyneura</taxon>
        <taxon>Tectipleura</taxon>
        <taxon>Aplysiida</taxon>
        <taxon>Aplysioidea</taxon>
        <taxon>Aplysiidae</taxon>
        <taxon>Aplysia</taxon>
    </lineage>
</organism>
<evidence type="ECO:0000313" key="11">
    <source>
        <dbReference type="RefSeq" id="XP_005094595.1"/>
    </source>
</evidence>
<dbReference type="CDD" id="cd17328">
    <property type="entry name" value="MFS_spinster_like"/>
    <property type="match status" value="1"/>
</dbReference>
<dbReference type="InterPro" id="IPR044770">
    <property type="entry name" value="MFS_spinster-like"/>
</dbReference>
<evidence type="ECO:0000256" key="6">
    <source>
        <dbReference type="ARBA" id="ARBA00024338"/>
    </source>
</evidence>